<dbReference type="SUPFAM" id="SSF102114">
    <property type="entry name" value="Radical SAM enzymes"/>
    <property type="match status" value="1"/>
</dbReference>
<name>A0A2G4EYK9_9CYAN</name>
<dbReference type="CDD" id="cd02068">
    <property type="entry name" value="radical_SAM_B12_BD"/>
    <property type="match status" value="1"/>
</dbReference>
<keyword evidence="5" id="KW-0411">Iron-sulfur</keyword>
<accession>A0A2G4EYK9</accession>
<dbReference type="Proteomes" id="UP000226442">
    <property type="component" value="Unassembled WGS sequence"/>
</dbReference>
<dbReference type="GO" id="GO:0005829">
    <property type="term" value="C:cytosol"/>
    <property type="evidence" value="ECO:0007669"/>
    <property type="project" value="TreeGrafter"/>
</dbReference>
<dbReference type="PANTHER" id="PTHR43409:SF3">
    <property type="entry name" value="HYPOTHETICAL METHYLTRANSFERASE"/>
    <property type="match status" value="1"/>
</dbReference>
<dbReference type="EMBL" id="NXIB02000088">
    <property type="protein sequence ID" value="PHX54614.1"/>
    <property type="molecule type" value="Genomic_DNA"/>
</dbReference>
<dbReference type="OrthoDB" id="9801424at2"/>
<dbReference type="InterPro" id="IPR023404">
    <property type="entry name" value="rSAM_horseshoe"/>
</dbReference>
<dbReference type="InterPro" id="IPR058240">
    <property type="entry name" value="rSAM_sf"/>
</dbReference>
<evidence type="ECO:0000256" key="1">
    <source>
        <dbReference type="ARBA" id="ARBA00001966"/>
    </source>
</evidence>
<dbReference type="InterPro" id="IPR034530">
    <property type="entry name" value="HpnP-like"/>
</dbReference>
<dbReference type="PROSITE" id="PS51918">
    <property type="entry name" value="RADICAL_SAM"/>
    <property type="match status" value="1"/>
</dbReference>
<gene>
    <name evidence="7" type="ORF">CP500_015155</name>
</gene>
<evidence type="ECO:0000256" key="2">
    <source>
        <dbReference type="ARBA" id="ARBA00022691"/>
    </source>
</evidence>
<feature type="domain" description="Radical SAM core" evidence="6">
    <location>
        <begin position="164"/>
        <end position="394"/>
    </location>
</feature>
<dbReference type="GO" id="GO:0046872">
    <property type="term" value="F:metal ion binding"/>
    <property type="evidence" value="ECO:0007669"/>
    <property type="project" value="UniProtKB-KW"/>
</dbReference>
<dbReference type="Pfam" id="PF04055">
    <property type="entry name" value="Radical_SAM"/>
    <property type="match status" value="1"/>
</dbReference>
<keyword evidence="3" id="KW-0479">Metal-binding</keyword>
<dbReference type="InterPro" id="IPR051198">
    <property type="entry name" value="BchE-like"/>
</dbReference>
<comment type="cofactor">
    <cofactor evidence="1">
        <name>[4Fe-4S] cluster</name>
        <dbReference type="ChEBI" id="CHEBI:49883"/>
    </cofactor>
</comment>
<reference evidence="7" key="1">
    <citation type="submission" date="2017-10" db="EMBL/GenBank/DDBJ databases">
        <title>Draft genome sequence of the planktic cyanobacteria Tychonema bourrellyi isolated from alpine lentic freshwater.</title>
        <authorList>
            <person name="Tett A."/>
            <person name="Armanini F."/>
            <person name="Asnicar F."/>
            <person name="Boscaini A."/>
            <person name="Pasolli E."/>
            <person name="Zolfo M."/>
            <person name="Donati C."/>
            <person name="Salmaso N."/>
            <person name="Segata N."/>
        </authorList>
    </citation>
    <scope>NUCLEOTIDE SEQUENCE</scope>
    <source>
        <strain evidence="7">FEM_GT703</strain>
    </source>
</reference>
<evidence type="ECO:0000313" key="7">
    <source>
        <dbReference type="EMBL" id="PHX54614.1"/>
    </source>
</evidence>
<dbReference type="InterPro" id="IPR025274">
    <property type="entry name" value="DUF4070"/>
</dbReference>
<evidence type="ECO:0000259" key="6">
    <source>
        <dbReference type="PROSITE" id="PS51918"/>
    </source>
</evidence>
<dbReference type="InterPro" id="IPR007197">
    <property type="entry name" value="rSAM"/>
</dbReference>
<keyword evidence="8" id="KW-1185">Reference proteome</keyword>
<dbReference type="InterPro" id="IPR006158">
    <property type="entry name" value="Cobalamin-bd"/>
</dbReference>
<dbReference type="GO" id="GO:0031419">
    <property type="term" value="F:cobalamin binding"/>
    <property type="evidence" value="ECO:0007669"/>
    <property type="project" value="InterPro"/>
</dbReference>
<evidence type="ECO:0000256" key="3">
    <source>
        <dbReference type="ARBA" id="ARBA00022723"/>
    </source>
</evidence>
<proteinExistence type="predicted"/>
<dbReference type="GO" id="GO:0051536">
    <property type="term" value="F:iron-sulfur cluster binding"/>
    <property type="evidence" value="ECO:0007669"/>
    <property type="project" value="UniProtKB-KW"/>
</dbReference>
<organism evidence="7 8">
    <name type="scientific">Tychonema bourrellyi FEM_GT703</name>
    <dbReference type="NCBI Taxonomy" id="2040638"/>
    <lineage>
        <taxon>Bacteria</taxon>
        <taxon>Bacillati</taxon>
        <taxon>Cyanobacteriota</taxon>
        <taxon>Cyanophyceae</taxon>
        <taxon>Oscillatoriophycideae</taxon>
        <taxon>Oscillatoriales</taxon>
        <taxon>Microcoleaceae</taxon>
        <taxon>Tychonema</taxon>
    </lineage>
</organism>
<keyword evidence="2" id="KW-0949">S-adenosyl-L-methionine</keyword>
<dbReference type="PANTHER" id="PTHR43409">
    <property type="entry name" value="ANAEROBIC MAGNESIUM-PROTOPORPHYRIN IX MONOMETHYL ESTER CYCLASE-RELATED"/>
    <property type="match status" value="1"/>
</dbReference>
<keyword evidence="4" id="KW-0408">Iron</keyword>
<sequence length="530" mass="60901">MRVLLVYPLFPKTFWSYEKILELVDRKVLLPPLGLVTVAAILPQEWEFKLVDRNIRQITEAEWEWAELVILSAMIVQKEDLLDIIREAKRRGKSVACGGPYPTSVPEEPQAAGIDYLILDEGEITLPMFVEAVLRGEKSGMYRSDGVKPDVTTTPVPRFDLLELDCYDSMSIQFSRGCPFQCEFCDIIVLYGRKPRTKNPQQLIAELDCLYNLGWRRGVFMVDDNFIGNKRNVKLLLTDLKIWQEEHKFPFTFNTEASIDLAQDQELMEMMVACNFNAVFLGIETPDEESLQMTKKFQNTRNSLIESVELIAKTGLRVMAGFIIGFDGEKAGAGQRIVDFAEAAAIPSTTFGMLQALPHTALSHRLAKEGRLREKSGNLNQTTLMNFIPTRPLEDIAREYVEAFCQVYDAEKYLDRTYRHFLMLGAPTAKIPAQFPSLIELRALLTVVWRQGFKRSTRWKFWHHLFSILKRNPAVWDHYLTVCAHNEHFLEYRQIVRDEIEAQLAEFLANESQTVYQEPVAAEEKEVQVV</sequence>
<dbReference type="SFLD" id="SFLDS00029">
    <property type="entry name" value="Radical_SAM"/>
    <property type="match status" value="1"/>
</dbReference>
<dbReference type="GO" id="GO:0003824">
    <property type="term" value="F:catalytic activity"/>
    <property type="evidence" value="ECO:0007669"/>
    <property type="project" value="InterPro"/>
</dbReference>
<dbReference type="InterPro" id="IPR034466">
    <property type="entry name" value="Methyltransferase_Class_B"/>
</dbReference>
<comment type="caution">
    <text evidence="7">The sequence shown here is derived from an EMBL/GenBank/DDBJ whole genome shotgun (WGS) entry which is preliminary data.</text>
</comment>
<dbReference type="Pfam" id="PF13282">
    <property type="entry name" value="DUF4070"/>
    <property type="match status" value="1"/>
</dbReference>
<dbReference type="Gene3D" id="3.80.30.20">
    <property type="entry name" value="tm_1862 like domain"/>
    <property type="match status" value="1"/>
</dbReference>
<dbReference type="RefSeq" id="WP_096831533.1">
    <property type="nucleotide sequence ID" value="NZ_NXIB02000088.1"/>
</dbReference>
<evidence type="ECO:0000313" key="8">
    <source>
        <dbReference type="Proteomes" id="UP000226442"/>
    </source>
</evidence>
<dbReference type="SFLD" id="SFLDF00303">
    <property type="entry name" value="hopanoid_C2-methyltransferase"/>
    <property type="match status" value="1"/>
</dbReference>
<dbReference type="AlphaFoldDB" id="A0A2G4EYK9"/>
<evidence type="ECO:0000256" key="4">
    <source>
        <dbReference type="ARBA" id="ARBA00023004"/>
    </source>
</evidence>
<dbReference type="SFLD" id="SFLDG01082">
    <property type="entry name" value="B12-binding_domain_containing"/>
    <property type="match status" value="1"/>
</dbReference>
<protein>
    <submittedName>
        <fullName evidence="7">B12-binding domain-containing radical SAM protein</fullName>
    </submittedName>
</protein>
<dbReference type="InterPro" id="IPR006638">
    <property type="entry name" value="Elp3/MiaA/NifB-like_rSAM"/>
</dbReference>
<dbReference type="Pfam" id="PF02310">
    <property type="entry name" value="B12-binding"/>
    <property type="match status" value="1"/>
</dbReference>
<dbReference type="Gene3D" id="3.40.50.280">
    <property type="entry name" value="Cobalamin-binding domain"/>
    <property type="match status" value="1"/>
</dbReference>
<evidence type="ECO:0000256" key="5">
    <source>
        <dbReference type="ARBA" id="ARBA00023014"/>
    </source>
</evidence>
<dbReference type="SMART" id="SM00729">
    <property type="entry name" value="Elp3"/>
    <property type="match status" value="1"/>
</dbReference>
<dbReference type="SFLD" id="SFLDG01123">
    <property type="entry name" value="methyltransferase_(Class_B)"/>
    <property type="match status" value="1"/>
</dbReference>